<dbReference type="NCBIfam" id="NF007958">
    <property type="entry name" value="PRK10677.1"/>
    <property type="match status" value="1"/>
</dbReference>
<keyword evidence="1" id="KW-0500">Molybdenum</keyword>
<dbReference type="GO" id="GO:0030288">
    <property type="term" value="C:outer membrane-bounded periplasmic space"/>
    <property type="evidence" value="ECO:0007669"/>
    <property type="project" value="TreeGrafter"/>
</dbReference>
<gene>
    <name evidence="4" type="primary">modA_10</name>
    <name evidence="4" type="ORF">GALL_235100</name>
</gene>
<evidence type="ECO:0000256" key="2">
    <source>
        <dbReference type="ARBA" id="ARBA00022723"/>
    </source>
</evidence>
<dbReference type="Pfam" id="PF13531">
    <property type="entry name" value="SBP_bac_11"/>
    <property type="match status" value="1"/>
</dbReference>
<dbReference type="NCBIfam" id="TIGR01256">
    <property type="entry name" value="modA"/>
    <property type="match status" value="1"/>
</dbReference>
<dbReference type="InterPro" id="IPR050682">
    <property type="entry name" value="ModA/WtpA"/>
</dbReference>
<keyword evidence="3" id="KW-0732">Signal</keyword>
<dbReference type="SUPFAM" id="SSF53850">
    <property type="entry name" value="Periplasmic binding protein-like II"/>
    <property type="match status" value="1"/>
</dbReference>
<dbReference type="AlphaFoldDB" id="A0A1J5REM0"/>
<dbReference type="InterPro" id="IPR005950">
    <property type="entry name" value="ModA"/>
</dbReference>
<dbReference type="PANTHER" id="PTHR30632:SF17">
    <property type="entry name" value="MOLYBDATE-BINDING PROTEIN MODA"/>
    <property type="match status" value="1"/>
</dbReference>
<keyword evidence="2" id="KW-0479">Metal-binding</keyword>
<accession>A0A1J5REM0</accession>
<dbReference type="PANTHER" id="PTHR30632">
    <property type="entry name" value="MOLYBDATE-BINDING PERIPLASMIC PROTEIN"/>
    <property type="match status" value="1"/>
</dbReference>
<evidence type="ECO:0000256" key="1">
    <source>
        <dbReference type="ARBA" id="ARBA00022505"/>
    </source>
</evidence>
<reference evidence="4" key="1">
    <citation type="submission" date="2016-10" db="EMBL/GenBank/DDBJ databases">
        <title>Sequence of Gallionella enrichment culture.</title>
        <authorList>
            <person name="Poehlein A."/>
            <person name="Muehling M."/>
            <person name="Daniel R."/>
        </authorList>
    </citation>
    <scope>NUCLEOTIDE SEQUENCE</scope>
</reference>
<proteinExistence type="predicted"/>
<name>A0A1J5REM0_9ZZZZ</name>
<comment type="caution">
    <text evidence="4">The sequence shown here is derived from an EMBL/GenBank/DDBJ whole genome shotgun (WGS) entry which is preliminary data.</text>
</comment>
<evidence type="ECO:0000256" key="3">
    <source>
        <dbReference type="ARBA" id="ARBA00022729"/>
    </source>
</evidence>
<dbReference type="PIRSF" id="PIRSF004846">
    <property type="entry name" value="ModA"/>
    <property type="match status" value="1"/>
</dbReference>
<dbReference type="GO" id="GO:0030973">
    <property type="term" value="F:molybdate ion binding"/>
    <property type="evidence" value="ECO:0007669"/>
    <property type="project" value="TreeGrafter"/>
</dbReference>
<dbReference type="GO" id="GO:0015689">
    <property type="term" value="P:molybdate ion transport"/>
    <property type="evidence" value="ECO:0007669"/>
    <property type="project" value="InterPro"/>
</dbReference>
<dbReference type="Gene3D" id="3.40.190.10">
    <property type="entry name" value="Periplasmic binding protein-like II"/>
    <property type="match status" value="2"/>
</dbReference>
<sequence>MLKRFLALAVGLGLALATLPARADEVYVFAAASLTNALNEIAADYSARTGQVVKLSFAASSTLAKQIEMGAPAQIFASADLKWMDYLAGKKLIDSASRRDLLGNRLVLIAPAASPLAPMALTAKTDIAALAGSGRIATGNPDSVPAGIYFKQSMTRAGQWAKVAPRIASAASVRAALALVERGEAPLGAVYATDAAISRKVKVVGTLPDSLHDPIRYPFALVAGKETPAARAFLAALSTPAARGVFAKYGFTVN</sequence>
<organism evidence="4">
    <name type="scientific">mine drainage metagenome</name>
    <dbReference type="NCBI Taxonomy" id="410659"/>
    <lineage>
        <taxon>unclassified sequences</taxon>
        <taxon>metagenomes</taxon>
        <taxon>ecological metagenomes</taxon>
    </lineage>
</organism>
<dbReference type="GO" id="GO:0046872">
    <property type="term" value="F:metal ion binding"/>
    <property type="evidence" value="ECO:0007669"/>
    <property type="project" value="UniProtKB-KW"/>
</dbReference>
<dbReference type="FunFam" id="3.40.190.10:FF:000035">
    <property type="entry name" value="Molybdate ABC transporter substrate-binding protein"/>
    <property type="match status" value="1"/>
</dbReference>
<evidence type="ECO:0000313" key="4">
    <source>
        <dbReference type="EMBL" id="OIQ94552.1"/>
    </source>
</evidence>
<dbReference type="EMBL" id="MLJW01000184">
    <property type="protein sequence ID" value="OIQ94552.1"/>
    <property type="molecule type" value="Genomic_DNA"/>
</dbReference>
<protein>
    <submittedName>
        <fullName evidence="4">Molybdate-binding periplasmic protein</fullName>
    </submittedName>
</protein>